<organism evidence="7 8">
    <name type="scientific">Kalanchoe fedtschenkoi</name>
    <name type="common">Lavender scallops</name>
    <name type="synonym">South American air plant</name>
    <dbReference type="NCBI Taxonomy" id="63787"/>
    <lineage>
        <taxon>Eukaryota</taxon>
        <taxon>Viridiplantae</taxon>
        <taxon>Streptophyta</taxon>
        <taxon>Embryophyta</taxon>
        <taxon>Tracheophyta</taxon>
        <taxon>Spermatophyta</taxon>
        <taxon>Magnoliopsida</taxon>
        <taxon>eudicotyledons</taxon>
        <taxon>Gunneridae</taxon>
        <taxon>Pentapetalae</taxon>
        <taxon>Saxifragales</taxon>
        <taxon>Crassulaceae</taxon>
        <taxon>Kalanchoe</taxon>
    </lineage>
</organism>
<dbReference type="InterPro" id="IPR018456">
    <property type="entry name" value="PTR2_symporter_CS"/>
</dbReference>
<keyword evidence="5 6" id="KW-0472">Membrane</keyword>
<feature type="transmembrane region" description="Helical" evidence="6">
    <location>
        <begin position="86"/>
        <end position="106"/>
    </location>
</feature>
<dbReference type="GO" id="GO:0006857">
    <property type="term" value="P:oligopeptide transport"/>
    <property type="evidence" value="ECO:0007669"/>
    <property type="project" value="InterPro"/>
</dbReference>
<accession>A0A7N0VGE0</accession>
<feature type="transmembrane region" description="Helical" evidence="6">
    <location>
        <begin position="61"/>
        <end position="80"/>
    </location>
</feature>
<dbReference type="Gene3D" id="1.20.1250.20">
    <property type="entry name" value="MFS general substrate transporter like domains"/>
    <property type="match status" value="1"/>
</dbReference>
<reference evidence="7" key="1">
    <citation type="submission" date="2021-01" db="UniProtKB">
        <authorList>
            <consortium name="EnsemblPlants"/>
        </authorList>
    </citation>
    <scope>IDENTIFICATION</scope>
</reference>
<evidence type="ECO:0000256" key="1">
    <source>
        <dbReference type="ARBA" id="ARBA00004141"/>
    </source>
</evidence>
<evidence type="ECO:0000256" key="2">
    <source>
        <dbReference type="ARBA" id="ARBA00005982"/>
    </source>
</evidence>
<feature type="transmembrane region" description="Helical" evidence="6">
    <location>
        <begin position="487"/>
        <end position="507"/>
    </location>
</feature>
<dbReference type="PANTHER" id="PTHR11654">
    <property type="entry name" value="OLIGOPEPTIDE TRANSPORTER-RELATED"/>
    <property type="match status" value="1"/>
</dbReference>
<sequence length="583" mass="64149">MSDHEQQLQVRQGRKKGGLITMPFIIANEAFEKVSSYGLLPNMILYLMQEYGMGLAGGTHVLFLWSAATNFMPVVGAFIADSYLGRFLAISLGSIISLLGMILIWLTAMIPKLRAPPCAGCKPASQAQLGVLYTSYALMSVGAGGIRSCSPGFGADQLDKRDDDSSNKRLLESYFSWYYAAASAAVLVSLTGIVYIQDHLGWKIGFAVPAALMFVSASLFLIASPLYVKYDVSTNLFSSFAHVIVASCTKWKVPFPSQSTGDKYYHHDKGSTHLVPTNKLRFLNKACIIRSHDEEVASDGSAVNPWRTCTVDQVEQLKSLIRIIPMWSTSIMMSVNSSQSTFQLVQAEAMDKHITRSFEIPAGSFNTFLVITMIVWLPIYDRGIIPVASKIYGKPVRLGVKLRMGIGLFFCGLSMVVAGVVEHVRRGRAIETMLLNNNTSEPVITMSAMWLIPQYVLQGVGEAFNVVGQLEFYYSEFPTSMASLAAALYWLGMAVANLLASGILSVVDDVTSKNGRTSWVTSDVNAARLDSYYWVLAALGFANVAYFVVCSFFYGPCSREVVKNEESKIEQDMSFEGRVVRRD</sequence>
<feature type="transmembrane region" description="Helical" evidence="6">
    <location>
        <begin position="400"/>
        <end position="421"/>
    </location>
</feature>
<dbReference type="EnsemblPlants" id="Kaladp0863s0018.1.v1.1">
    <property type="protein sequence ID" value="Kaladp0863s0018.1.v1.1"/>
    <property type="gene ID" value="Kaladp0863s0018.v1.1"/>
</dbReference>
<evidence type="ECO:0000256" key="6">
    <source>
        <dbReference type="SAM" id="Phobius"/>
    </source>
</evidence>
<dbReference type="SUPFAM" id="SSF103473">
    <property type="entry name" value="MFS general substrate transporter"/>
    <property type="match status" value="1"/>
</dbReference>
<dbReference type="InterPro" id="IPR000109">
    <property type="entry name" value="POT_fam"/>
</dbReference>
<evidence type="ECO:0000313" key="8">
    <source>
        <dbReference type="Proteomes" id="UP000594263"/>
    </source>
</evidence>
<feature type="transmembrane region" description="Helical" evidence="6">
    <location>
        <begin position="360"/>
        <end position="380"/>
    </location>
</feature>
<dbReference type="Gramene" id="Kaladp0863s0018.1.v1.1">
    <property type="protein sequence ID" value="Kaladp0863s0018.1.v1.1"/>
    <property type="gene ID" value="Kaladp0863s0018.v1.1"/>
</dbReference>
<protein>
    <submittedName>
        <fullName evidence="7">Uncharacterized protein</fullName>
    </submittedName>
</protein>
<dbReference type="OMA" id="AIMMSIN"/>
<feature type="transmembrane region" description="Helical" evidence="6">
    <location>
        <begin position="532"/>
        <end position="554"/>
    </location>
</feature>
<evidence type="ECO:0000256" key="4">
    <source>
        <dbReference type="ARBA" id="ARBA00022989"/>
    </source>
</evidence>
<feature type="transmembrane region" description="Helical" evidence="6">
    <location>
        <begin position="177"/>
        <end position="196"/>
    </location>
</feature>
<comment type="similarity">
    <text evidence="2">Belongs to the major facilitator superfamily. Proton-dependent oligopeptide transporter (POT/PTR) (TC 2.A.17) family.</text>
</comment>
<dbReference type="CDD" id="cd17416">
    <property type="entry name" value="MFS_NPF1_2"/>
    <property type="match status" value="1"/>
</dbReference>
<dbReference type="InterPro" id="IPR036259">
    <property type="entry name" value="MFS_trans_sf"/>
</dbReference>
<dbReference type="GO" id="GO:0016020">
    <property type="term" value="C:membrane"/>
    <property type="evidence" value="ECO:0007669"/>
    <property type="project" value="UniProtKB-SubCell"/>
</dbReference>
<name>A0A7N0VGE0_KALFE</name>
<proteinExistence type="inferred from homology"/>
<evidence type="ECO:0000313" key="7">
    <source>
        <dbReference type="EnsemblPlants" id="Kaladp0863s0018.1.v1.1"/>
    </source>
</evidence>
<evidence type="ECO:0000256" key="5">
    <source>
        <dbReference type="ARBA" id="ARBA00023136"/>
    </source>
</evidence>
<evidence type="ECO:0000256" key="3">
    <source>
        <dbReference type="ARBA" id="ARBA00022692"/>
    </source>
</evidence>
<dbReference type="Proteomes" id="UP000594263">
    <property type="component" value="Unplaced"/>
</dbReference>
<keyword evidence="8" id="KW-1185">Reference proteome</keyword>
<keyword evidence="3 6" id="KW-0812">Transmembrane</keyword>
<feature type="transmembrane region" description="Helical" evidence="6">
    <location>
        <begin position="202"/>
        <end position="228"/>
    </location>
</feature>
<comment type="subcellular location">
    <subcellularLocation>
        <location evidence="1">Membrane</location>
        <topology evidence="1">Multi-pass membrane protein</topology>
    </subcellularLocation>
</comment>
<dbReference type="Pfam" id="PF00854">
    <property type="entry name" value="PTR2"/>
    <property type="match status" value="1"/>
</dbReference>
<dbReference type="PROSITE" id="PS01022">
    <property type="entry name" value="PTR2_1"/>
    <property type="match status" value="1"/>
</dbReference>
<dbReference type="GO" id="GO:0022857">
    <property type="term" value="F:transmembrane transporter activity"/>
    <property type="evidence" value="ECO:0007669"/>
    <property type="project" value="InterPro"/>
</dbReference>
<dbReference type="AlphaFoldDB" id="A0A7N0VGE0"/>
<keyword evidence="4 6" id="KW-1133">Transmembrane helix</keyword>